<dbReference type="PANTHER" id="PTHR43214:SF41">
    <property type="entry name" value="NITRATE_NITRITE RESPONSE REGULATOR PROTEIN NARP"/>
    <property type="match status" value="1"/>
</dbReference>
<dbReference type="InterPro" id="IPR000792">
    <property type="entry name" value="Tscrpt_reg_LuxR_C"/>
</dbReference>
<sequence>MANFIVVDDHPMARMAVTFLLEKEGHTLIAETDDGREALELVDQHYPEIVVMDIDIHSINGIEVVKTLRTRSFPGIIIIVSGKNQSFYAIQSIRCGANGFISKKDNLPEIITAIRAAQNGYGYFPLAGINAPPEQSSTHPDIRLLESLSPQEFQVFTYLLKGLDNMRIANRMNLSNKTVSTYKGRLLEKLHCKSLRDLFAFANRNHME</sequence>
<dbReference type="PANTHER" id="PTHR43214">
    <property type="entry name" value="TWO-COMPONENT RESPONSE REGULATOR"/>
    <property type="match status" value="1"/>
</dbReference>
<feature type="domain" description="HTH luxR-type" evidence="7">
    <location>
        <begin position="141"/>
        <end position="206"/>
    </location>
</feature>
<dbReference type="GO" id="GO:0003677">
    <property type="term" value="F:DNA binding"/>
    <property type="evidence" value="ECO:0007669"/>
    <property type="project" value="UniProtKB-KW"/>
</dbReference>
<keyword evidence="2" id="KW-0902">Two-component regulatory system</keyword>
<dbReference type="InterPro" id="IPR001789">
    <property type="entry name" value="Sig_transdc_resp-reg_receiver"/>
</dbReference>
<dbReference type="Pfam" id="PF00072">
    <property type="entry name" value="Response_reg"/>
    <property type="match status" value="1"/>
</dbReference>
<dbReference type="EMBL" id="LDSE01000027">
    <property type="protein sequence ID" value="KTS66928.1"/>
    <property type="molecule type" value="Genomic_DNA"/>
</dbReference>
<dbReference type="AlphaFoldDB" id="A0A8E1V8J2"/>
<evidence type="ECO:0000256" key="2">
    <source>
        <dbReference type="ARBA" id="ARBA00023012"/>
    </source>
</evidence>
<dbReference type="PROSITE" id="PS00622">
    <property type="entry name" value="HTH_LUXR_1"/>
    <property type="match status" value="1"/>
</dbReference>
<dbReference type="InterPro" id="IPR036388">
    <property type="entry name" value="WH-like_DNA-bd_sf"/>
</dbReference>
<feature type="domain" description="Response regulatory" evidence="8">
    <location>
        <begin position="3"/>
        <end position="118"/>
    </location>
</feature>
<keyword evidence="3" id="KW-0805">Transcription regulation</keyword>
<dbReference type="CDD" id="cd17535">
    <property type="entry name" value="REC_NarL-like"/>
    <property type="match status" value="1"/>
</dbReference>
<evidence type="ECO:0000256" key="3">
    <source>
        <dbReference type="ARBA" id="ARBA00023015"/>
    </source>
</evidence>
<evidence type="ECO:0000256" key="6">
    <source>
        <dbReference type="PROSITE-ProRule" id="PRU00169"/>
    </source>
</evidence>
<protein>
    <recommendedName>
        <fullName evidence="11">DNA-binding response regulator</fullName>
    </recommendedName>
</protein>
<gene>
    <name evidence="9" type="ORF">SA3R_14760</name>
</gene>
<dbReference type="RefSeq" id="WP_058774967.1">
    <property type="nucleotide sequence ID" value="NZ_CP074350.1"/>
</dbReference>
<dbReference type="SMART" id="SM00448">
    <property type="entry name" value="REC"/>
    <property type="match status" value="1"/>
</dbReference>
<keyword evidence="4" id="KW-0238">DNA-binding</keyword>
<evidence type="ECO:0000259" key="7">
    <source>
        <dbReference type="PROSITE" id="PS50043"/>
    </source>
</evidence>
<organism evidence="9 10">
    <name type="scientific">Pantoea dispersa</name>
    <dbReference type="NCBI Taxonomy" id="59814"/>
    <lineage>
        <taxon>Bacteria</taxon>
        <taxon>Pseudomonadati</taxon>
        <taxon>Pseudomonadota</taxon>
        <taxon>Gammaproteobacteria</taxon>
        <taxon>Enterobacterales</taxon>
        <taxon>Erwiniaceae</taxon>
        <taxon>Pantoea</taxon>
    </lineage>
</organism>
<feature type="modified residue" description="4-aspartylphosphate" evidence="6">
    <location>
        <position position="53"/>
    </location>
</feature>
<proteinExistence type="predicted"/>
<dbReference type="Gene3D" id="1.10.10.10">
    <property type="entry name" value="Winged helix-like DNA-binding domain superfamily/Winged helix DNA-binding domain"/>
    <property type="match status" value="1"/>
</dbReference>
<dbReference type="PROSITE" id="PS50043">
    <property type="entry name" value="HTH_LUXR_2"/>
    <property type="match status" value="1"/>
</dbReference>
<evidence type="ECO:0000259" key="8">
    <source>
        <dbReference type="PROSITE" id="PS50110"/>
    </source>
</evidence>
<dbReference type="PROSITE" id="PS50110">
    <property type="entry name" value="RESPONSE_REGULATORY"/>
    <property type="match status" value="1"/>
</dbReference>
<dbReference type="SUPFAM" id="SSF46894">
    <property type="entry name" value="C-terminal effector domain of the bipartite response regulators"/>
    <property type="match status" value="1"/>
</dbReference>
<dbReference type="InterPro" id="IPR011006">
    <property type="entry name" value="CheY-like_superfamily"/>
</dbReference>
<dbReference type="GO" id="GO:0000160">
    <property type="term" value="P:phosphorelay signal transduction system"/>
    <property type="evidence" value="ECO:0007669"/>
    <property type="project" value="InterPro"/>
</dbReference>
<evidence type="ECO:0000256" key="1">
    <source>
        <dbReference type="ARBA" id="ARBA00022553"/>
    </source>
</evidence>
<dbReference type="SUPFAM" id="SSF52172">
    <property type="entry name" value="CheY-like"/>
    <property type="match status" value="1"/>
</dbReference>
<evidence type="ECO:0000256" key="4">
    <source>
        <dbReference type="ARBA" id="ARBA00023125"/>
    </source>
</evidence>
<dbReference type="Gene3D" id="3.40.50.2300">
    <property type="match status" value="1"/>
</dbReference>
<keyword evidence="5" id="KW-0804">Transcription</keyword>
<dbReference type="PRINTS" id="PR00038">
    <property type="entry name" value="HTHLUXR"/>
</dbReference>
<evidence type="ECO:0008006" key="11">
    <source>
        <dbReference type="Google" id="ProtNLM"/>
    </source>
</evidence>
<dbReference type="SMART" id="SM00421">
    <property type="entry name" value="HTH_LUXR"/>
    <property type="match status" value="1"/>
</dbReference>
<comment type="caution">
    <text evidence="9">The sequence shown here is derived from an EMBL/GenBank/DDBJ whole genome shotgun (WGS) entry which is preliminary data.</text>
</comment>
<dbReference type="Pfam" id="PF00196">
    <property type="entry name" value="GerE"/>
    <property type="match status" value="1"/>
</dbReference>
<reference evidence="9 10" key="1">
    <citation type="journal article" date="2016" name="Front. Microbiol.">
        <title>Genomic Resource of Rice Seed Associated Bacteria.</title>
        <authorList>
            <person name="Midha S."/>
            <person name="Bansal K."/>
            <person name="Sharma S."/>
            <person name="Kumar N."/>
            <person name="Patil P.P."/>
            <person name="Chaudhry V."/>
            <person name="Patil P.B."/>
        </authorList>
    </citation>
    <scope>NUCLEOTIDE SEQUENCE [LARGE SCALE GENOMIC DNA]</scope>
    <source>
        <strain evidence="9 10">SA3</strain>
    </source>
</reference>
<accession>A0A8E1V8J2</accession>
<evidence type="ECO:0000313" key="9">
    <source>
        <dbReference type="EMBL" id="KTS66928.1"/>
    </source>
</evidence>
<name>A0A8E1V8J2_9GAMM</name>
<evidence type="ECO:0000313" key="10">
    <source>
        <dbReference type="Proteomes" id="UP000071979"/>
    </source>
</evidence>
<dbReference type="InterPro" id="IPR058245">
    <property type="entry name" value="NreC/VraR/RcsB-like_REC"/>
</dbReference>
<dbReference type="GO" id="GO:0006355">
    <property type="term" value="P:regulation of DNA-templated transcription"/>
    <property type="evidence" value="ECO:0007669"/>
    <property type="project" value="InterPro"/>
</dbReference>
<dbReference type="Proteomes" id="UP000071979">
    <property type="component" value="Unassembled WGS sequence"/>
</dbReference>
<dbReference type="InterPro" id="IPR016032">
    <property type="entry name" value="Sig_transdc_resp-reg_C-effctor"/>
</dbReference>
<keyword evidence="1 6" id="KW-0597">Phosphoprotein</keyword>
<dbReference type="CDD" id="cd06170">
    <property type="entry name" value="LuxR_C_like"/>
    <property type="match status" value="1"/>
</dbReference>
<evidence type="ECO:0000256" key="5">
    <source>
        <dbReference type="ARBA" id="ARBA00023163"/>
    </source>
</evidence>
<dbReference type="InterPro" id="IPR039420">
    <property type="entry name" value="WalR-like"/>
</dbReference>